<sequence>MYPEPDWVRICTDGSPLKDFESAGAGVYYHLFSFYLTTGKFTTAFDGELAALEVALAQLHCHLNIFIRAVVFCDSKAAVFAVHSNSTPASFNILDCKKLLKSLSEEIVLQGIHGHGIVAGNVFADHLAKKGTLIQRTTRKTVSFTSAKCILKKKLKDLTSIQYTERNSNKIWWNYLKDLPMRPRRKTVAEFRLATVHDCLLKHLY</sequence>
<dbReference type="Gene3D" id="3.30.420.10">
    <property type="entry name" value="Ribonuclease H-like superfamily/Ribonuclease H"/>
    <property type="match status" value="1"/>
</dbReference>
<dbReference type="OrthoDB" id="6434129at2759"/>
<dbReference type="InterPro" id="IPR012337">
    <property type="entry name" value="RNaseH-like_sf"/>
</dbReference>
<gene>
    <name evidence="2" type="primary">LOC103523915</name>
    <name evidence="2" type="ORF">TNCT_250601</name>
</gene>
<organism evidence="2 3">
    <name type="scientific">Trichonephila clavata</name>
    <name type="common">Joro spider</name>
    <name type="synonym">Nephila clavata</name>
    <dbReference type="NCBI Taxonomy" id="2740835"/>
    <lineage>
        <taxon>Eukaryota</taxon>
        <taxon>Metazoa</taxon>
        <taxon>Ecdysozoa</taxon>
        <taxon>Arthropoda</taxon>
        <taxon>Chelicerata</taxon>
        <taxon>Arachnida</taxon>
        <taxon>Araneae</taxon>
        <taxon>Araneomorphae</taxon>
        <taxon>Entelegynae</taxon>
        <taxon>Araneoidea</taxon>
        <taxon>Nephilidae</taxon>
        <taxon>Trichonephila</taxon>
    </lineage>
</organism>
<dbReference type="Pfam" id="PF00075">
    <property type="entry name" value="RNase_H"/>
    <property type="match status" value="1"/>
</dbReference>
<dbReference type="InterPro" id="IPR002156">
    <property type="entry name" value="RNaseH_domain"/>
</dbReference>
<evidence type="ECO:0000313" key="3">
    <source>
        <dbReference type="Proteomes" id="UP000887116"/>
    </source>
</evidence>
<accession>A0A8X6ICH3</accession>
<dbReference type="InterPro" id="IPR036397">
    <property type="entry name" value="RNaseH_sf"/>
</dbReference>
<proteinExistence type="predicted"/>
<dbReference type="EMBL" id="BMAO01004029">
    <property type="protein sequence ID" value="GFQ91817.1"/>
    <property type="molecule type" value="Genomic_DNA"/>
</dbReference>
<feature type="domain" description="RNase H type-1" evidence="1">
    <location>
        <begin position="4"/>
        <end position="133"/>
    </location>
</feature>
<dbReference type="Proteomes" id="UP000887116">
    <property type="component" value="Unassembled WGS sequence"/>
</dbReference>
<keyword evidence="3" id="KW-1185">Reference proteome</keyword>
<name>A0A8X6ICH3_TRICU</name>
<dbReference type="GO" id="GO:0004523">
    <property type="term" value="F:RNA-DNA hybrid ribonuclease activity"/>
    <property type="evidence" value="ECO:0007669"/>
    <property type="project" value="InterPro"/>
</dbReference>
<protein>
    <submittedName>
        <fullName evidence="2">Uncharacterized protein LOC103523915</fullName>
    </submittedName>
</protein>
<evidence type="ECO:0000259" key="1">
    <source>
        <dbReference type="PROSITE" id="PS50879"/>
    </source>
</evidence>
<reference evidence="2" key="1">
    <citation type="submission" date="2020-07" db="EMBL/GenBank/DDBJ databases">
        <title>Multicomponent nature underlies the extraordinary mechanical properties of spider dragline silk.</title>
        <authorList>
            <person name="Kono N."/>
            <person name="Nakamura H."/>
            <person name="Mori M."/>
            <person name="Yoshida Y."/>
            <person name="Ohtoshi R."/>
            <person name="Malay A.D."/>
            <person name="Moran D.A.P."/>
            <person name="Tomita M."/>
            <person name="Numata K."/>
            <person name="Arakawa K."/>
        </authorList>
    </citation>
    <scope>NUCLEOTIDE SEQUENCE</scope>
</reference>
<dbReference type="PROSITE" id="PS50879">
    <property type="entry name" value="RNASE_H_1"/>
    <property type="match status" value="1"/>
</dbReference>
<dbReference type="AlphaFoldDB" id="A0A8X6ICH3"/>
<evidence type="ECO:0000313" key="2">
    <source>
        <dbReference type="EMBL" id="GFQ91817.1"/>
    </source>
</evidence>
<dbReference type="SUPFAM" id="SSF53098">
    <property type="entry name" value="Ribonuclease H-like"/>
    <property type="match status" value="1"/>
</dbReference>
<dbReference type="GO" id="GO:0003676">
    <property type="term" value="F:nucleic acid binding"/>
    <property type="evidence" value="ECO:0007669"/>
    <property type="project" value="InterPro"/>
</dbReference>
<comment type="caution">
    <text evidence="2">The sequence shown here is derived from an EMBL/GenBank/DDBJ whole genome shotgun (WGS) entry which is preliminary data.</text>
</comment>